<evidence type="ECO:0000313" key="6">
    <source>
        <dbReference type="Proteomes" id="UP000054805"/>
    </source>
</evidence>
<dbReference type="OrthoDB" id="206969at2759"/>
<dbReference type="Proteomes" id="UP000054805">
    <property type="component" value="Unassembled WGS sequence"/>
</dbReference>
<evidence type="ECO:0000313" key="2">
    <source>
        <dbReference type="EMBL" id="KRY79206.1"/>
    </source>
</evidence>
<dbReference type="EMBL" id="JYDS01000016">
    <property type="protein sequence ID" value="KRZ32466.1"/>
    <property type="molecule type" value="Genomic_DNA"/>
</dbReference>
<evidence type="ECO:0000256" key="1">
    <source>
        <dbReference type="SAM" id="MobiDB-lite"/>
    </source>
</evidence>
<feature type="region of interest" description="Disordered" evidence="1">
    <location>
        <begin position="1"/>
        <end position="35"/>
    </location>
</feature>
<organism evidence="2 5">
    <name type="scientific">Trichinella pseudospiralis</name>
    <name type="common">Parasitic roundworm</name>
    <dbReference type="NCBI Taxonomy" id="6337"/>
    <lineage>
        <taxon>Eukaryota</taxon>
        <taxon>Metazoa</taxon>
        <taxon>Ecdysozoa</taxon>
        <taxon>Nematoda</taxon>
        <taxon>Enoplea</taxon>
        <taxon>Dorylaimia</taxon>
        <taxon>Trichinellida</taxon>
        <taxon>Trichinellidae</taxon>
        <taxon>Trichinella</taxon>
    </lineage>
</organism>
<evidence type="ECO:0000313" key="4">
    <source>
        <dbReference type="EMBL" id="KRZ45644.1"/>
    </source>
</evidence>
<accession>A0A0V1EZ86</accession>
<dbReference type="EMBL" id="JYDV01000002">
    <property type="protein sequence ID" value="KRZ45644.1"/>
    <property type="molecule type" value="Genomic_DNA"/>
</dbReference>
<name>A0A0V1EZ86_TRIPS</name>
<evidence type="ECO:0000313" key="3">
    <source>
        <dbReference type="EMBL" id="KRZ32466.1"/>
    </source>
</evidence>
<proteinExistence type="predicted"/>
<dbReference type="Pfam" id="PF10253">
    <property type="entry name" value="PRCC"/>
    <property type="match status" value="1"/>
</dbReference>
<reference evidence="5 6" key="1">
    <citation type="submission" date="2015-01" db="EMBL/GenBank/DDBJ databases">
        <title>Evolution of Trichinella species and genotypes.</title>
        <authorList>
            <person name="Korhonen P.K."/>
            <person name="Edoardo P."/>
            <person name="Giuseppe L.R."/>
            <person name="Gasser R.B."/>
        </authorList>
    </citation>
    <scope>NUCLEOTIDE SEQUENCE [LARGE SCALE GENOMIC DNA]</scope>
    <source>
        <strain evidence="2">ISS13</strain>
        <strain evidence="4">ISS176</strain>
        <strain evidence="3">ISS588</strain>
    </source>
</reference>
<dbReference type="PANTHER" id="PTHR13621:SF2">
    <property type="entry name" value="PROLINE-RICH PROTEIN PRCC"/>
    <property type="match status" value="1"/>
</dbReference>
<dbReference type="EMBL" id="JYDR01000002">
    <property type="protein sequence ID" value="KRY79206.1"/>
    <property type="molecule type" value="Genomic_DNA"/>
</dbReference>
<dbReference type="Proteomes" id="UP000054632">
    <property type="component" value="Unassembled WGS sequence"/>
</dbReference>
<comment type="caution">
    <text evidence="2">The sequence shown here is derived from an EMBL/GenBank/DDBJ whole genome shotgun (WGS) entry which is preliminary data.</text>
</comment>
<protein>
    <submittedName>
        <fullName evidence="2">Proline-rich protein PRCC</fullName>
    </submittedName>
</protein>
<dbReference type="PANTHER" id="PTHR13621">
    <property type="entry name" value="PROLINE-RICH PROTEIN PRCC"/>
    <property type="match status" value="1"/>
</dbReference>
<dbReference type="Proteomes" id="UP000054826">
    <property type="component" value="Unassembled WGS sequence"/>
</dbReference>
<dbReference type="InterPro" id="IPR018800">
    <property type="entry name" value="PRCC"/>
</dbReference>
<sequence length="256" mass="29288">MNPKQGLSLVDYENSSPSSSDYFVDEDDSPVHANDAEPGSCDYFGFFHQSSDVTEITEDESVKNLEDEHSDEVNLSMSLPGKEERNICDRRLPIFMSDVECTVQHCGYENPHEQMFSYGYPDQPNFKELNKSSFTETNTEVVSKVRRLGNEEVIDLIKKYEVDPYGMQMPDNIEIIDVRGDDQVGSSKQNVLRGLSLAKPAVSIGKTDSKKPNITAKRKHQITYLAHLATEREEQLQQQWALNRQHRQDARRKYGF</sequence>
<keyword evidence="6" id="KW-1185">Reference proteome</keyword>
<evidence type="ECO:0000313" key="5">
    <source>
        <dbReference type="Proteomes" id="UP000054632"/>
    </source>
</evidence>
<gene>
    <name evidence="2" type="primary">PRCC</name>
    <name evidence="2" type="ORF">T4A_8120</name>
    <name evidence="3" type="ORF">T4B_4093</name>
    <name evidence="4" type="ORF">T4C_725</name>
</gene>
<dbReference type="GO" id="GO:0005634">
    <property type="term" value="C:nucleus"/>
    <property type="evidence" value="ECO:0007669"/>
    <property type="project" value="TreeGrafter"/>
</dbReference>
<dbReference type="AlphaFoldDB" id="A0A0V1EZ86"/>